<dbReference type="STRING" id="67801.A0A1B0BXJ8"/>
<evidence type="ECO:0000313" key="1">
    <source>
        <dbReference type="EnsemblMetazoa" id="GPPI043529-PA"/>
    </source>
</evidence>
<dbReference type="EnsemblMetazoa" id="GPPI043529-RA">
    <property type="protein sequence ID" value="GPPI043529-PA"/>
    <property type="gene ID" value="GPPI043529"/>
</dbReference>
<evidence type="ECO:0000313" key="2">
    <source>
        <dbReference type="Proteomes" id="UP000092460"/>
    </source>
</evidence>
<reference evidence="1" key="2">
    <citation type="submission" date="2020-05" db="UniProtKB">
        <authorList>
            <consortium name="EnsemblMetazoa"/>
        </authorList>
    </citation>
    <scope>IDENTIFICATION</scope>
    <source>
        <strain evidence="1">IAEA</strain>
    </source>
</reference>
<keyword evidence="2" id="KW-1185">Reference proteome</keyword>
<proteinExistence type="predicted"/>
<dbReference type="EMBL" id="JXJN01022258">
    <property type="status" value="NOT_ANNOTATED_CDS"/>
    <property type="molecule type" value="Genomic_DNA"/>
</dbReference>
<organism evidence="1 2">
    <name type="scientific">Glossina palpalis gambiensis</name>
    <dbReference type="NCBI Taxonomy" id="67801"/>
    <lineage>
        <taxon>Eukaryota</taxon>
        <taxon>Metazoa</taxon>
        <taxon>Ecdysozoa</taxon>
        <taxon>Arthropoda</taxon>
        <taxon>Hexapoda</taxon>
        <taxon>Insecta</taxon>
        <taxon>Pterygota</taxon>
        <taxon>Neoptera</taxon>
        <taxon>Endopterygota</taxon>
        <taxon>Diptera</taxon>
        <taxon>Brachycera</taxon>
        <taxon>Muscomorpha</taxon>
        <taxon>Hippoboscoidea</taxon>
        <taxon>Glossinidae</taxon>
        <taxon>Glossina</taxon>
    </lineage>
</organism>
<accession>A0A1B0BXJ8</accession>
<reference evidence="2" key="1">
    <citation type="submission" date="2015-01" db="EMBL/GenBank/DDBJ databases">
        <authorList>
            <person name="Aksoy S."/>
            <person name="Warren W."/>
            <person name="Wilson R.K."/>
        </authorList>
    </citation>
    <scope>NUCLEOTIDE SEQUENCE [LARGE SCALE GENOMIC DNA]</scope>
    <source>
        <strain evidence="2">IAEA</strain>
    </source>
</reference>
<name>A0A1B0BXJ8_9MUSC</name>
<dbReference type="AlphaFoldDB" id="A0A1B0BXJ8"/>
<sequence length="128" mass="14557">MEDEKNQKLEQKELGFNDLHEDTVSVNVKIAANVDEIVHKLNHIDDLKVSFTEKVIESGRRNNDKSSSRHSIYNPLTPFTLCHNIIEAVLTTRTVDNSRNVGITTAALHFICICSKSFAYFFYCGICH</sequence>
<protein>
    <submittedName>
        <fullName evidence="1">Uncharacterized protein</fullName>
    </submittedName>
</protein>
<dbReference type="Proteomes" id="UP000092460">
    <property type="component" value="Unassembled WGS sequence"/>
</dbReference>
<dbReference type="VEuPathDB" id="VectorBase:GPPI043529"/>